<feature type="transmembrane region" description="Helical" evidence="1">
    <location>
        <begin position="113"/>
        <end position="135"/>
    </location>
</feature>
<keyword evidence="3" id="KW-1185">Reference proteome</keyword>
<dbReference type="PANTHER" id="PTHR35804">
    <property type="entry name" value="LYSINE EXPORTER LYSO"/>
    <property type="match status" value="1"/>
</dbReference>
<sequence>MLTIILSIIFGLIIGYFIGPMSFTASGIEILLCALLFLVGLDLGRSDDLLRIFRRMGKETIFIPLLTIIGSILGGVVAGFVFGYNFFEGAALGSGMGWYSLSGVIIEKYNQELAVIAFLSNIFREVLGIAIVPIAAKKISYLSSIPIAGAGAMDTVLPIISKNTDNKTTIIAFFTGAILSASIPILVQFFIGFAY</sequence>
<dbReference type="GO" id="GO:0015661">
    <property type="term" value="F:L-lysine efflux transmembrane transporter activity"/>
    <property type="evidence" value="ECO:0007669"/>
    <property type="project" value="InterPro"/>
</dbReference>
<dbReference type="InterPro" id="IPR005642">
    <property type="entry name" value="LysO"/>
</dbReference>
<dbReference type="Pfam" id="PF03956">
    <property type="entry name" value="Lys_export"/>
    <property type="match status" value="1"/>
</dbReference>
<feature type="transmembrane region" description="Helical" evidence="1">
    <location>
        <begin position="89"/>
        <end position="106"/>
    </location>
</feature>
<dbReference type="Proteomes" id="UP001357733">
    <property type="component" value="Unassembled WGS sequence"/>
</dbReference>
<name>A0AAW9N091_9FIRM</name>
<feature type="transmembrane region" description="Helical" evidence="1">
    <location>
        <begin position="60"/>
        <end position="83"/>
    </location>
</feature>
<keyword evidence="1" id="KW-1133">Transmembrane helix</keyword>
<evidence type="ECO:0000313" key="3">
    <source>
        <dbReference type="Proteomes" id="UP001357733"/>
    </source>
</evidence>
<accession>A0AAW9N091</accession>
<evidence type="ECO:0000313" key="2">
    <source>
        <dbReference type="EMBL" id="MEB3430169.1"/>
    </source>
</evidence>
<dbReference type="PANTHER" id="PTHR35804:SF1">
    <property type="entry name" value="LYSINE EXPORTER LYSO"/>
    <property type="match status" value="1"/>
</dbReference>
<evidence type="ECO:0000256" key="1">
    <source>
        <dbReference type="SAM" id="Phobius"/>
    </source>
</evidence>
<reference evidence="2 3" key="1">
    <citation type="submission" date="2024-01" db="EMBL/GenBank/DDBJ databases">
        <title>Complete genome sequence of Citroniella saccharovorans strain M6.X9, isolated from human fecal sample.</title>
        <authorList>
            <person name="Cheng G."/>
            <person name="Westerholm M."/>
            <person name="Schnurer A."/>
        </authorList>
    </citation>
    <scope>NUCLEOTIDE SEQUENCE [LARGE SCALE GENOMIC DNA]</scope>
    <source>
        <strain evidence="2 3">DSM 29873</strain>
    </source>
</reference>
<comment type="caution">
    <text evidence="2">The sequence shown here is derived from an EMBL/GenBank/DDBJ whole genome shotgun (WGS) entry which is preliminary data.</text>
</comment>
<keyword evidence="1" id="KW-0812">Transmembrane</keyword>
<keyword evidence="1" id="KW-0472">Membrane</keyword>
<feature type="transmembrane region" description="Helical" evidence="1">
    <location>
        <begin position="172"/>
        <end position="194"/>
    </location>
</feature>
<dbReference type="RefSeq" id="WP_324620358.1">
    <property type="nucleotide sequence ID" value="NZ_JAYKOT010000003.1"/>
</dbReference>
<feature type="transmembrane region" description="Helical" evidence="1">
    <location>
        <begin position="141"/>
        <end position="160"/>
    </location>
</feature>
<protein>
    <submittedName>
        <fullName evidence="2">Lysine exporter LysO family protein</fullName>
    </submittedName>
</protein>
<organism evidence="2 3">
    <name type="scientific">Citroniella saccharovorans</name>
    <dbReference type="NCBI Taxonomy" id="2053367"/>
    <lineage>
        <taxon>Bacteria</taxon>
        <taxon>Bacillati</taxon>
        <taxon>Bacillota</taxon>
        <taxon>Tissierellia</taxon>
        <taxon>Tissierellales</taxon>
        <taxon>Peptoniphilaceae</taxon>
        <taxon>Citroniella</taxon>
    </lineage>
</organism>
<proteinExistence type="predicted"/>
<dbReference type="GO" id="GO:0005886">
    <property type="term" value="C:plasma membrane"/>
    <property type="evidence" value="ECO:0007669"/>
    <property type="project" value="TreeGrafter"/>
</dbReference>
<feature type="transmembrane region" description="Helical" evidence="1">
    <location>
        <begin position="6"/>
        <end position="39"/>
    </location>
</feature>
<gene>
    <name evidence="2" type="ORF">VLK81_09255</name>
</gene>
<dbReference type="AlphaFoldDB" id="A0AAW9N091"/>
<dbReference type="EMBL" id="JAYKOT010000003">
    <property type="protein sequence ID" value="MEB3430169.1"/>
    <property type="molecule type" value="Genomic_DNA"/>
</dbReference>